<dbReference type="GO" id="GO:0008270">
    <property type="term" value="F:zinc ion binding"/>
    <property type="evidence" value="ECO:0007669"/>
    <property type="project" value="InterPro"/>
</dbReference>
<reference evidence="1 3" key="1">
    <citation type="journal article" date="2020" name="Stud. Mycol.">
        <title>101 Dothideomycetes genomes: a test case for predicting lifestyles and emergence of pathogens.</title>
        <authorList>
            <person name="Haridas S."/>
            <person name="Albert R."/>
            <person name="Binder M."/>
            <person name="Bloem J."/>
            <person name="Labutti K."/>
            <person name="Salamov A."/>
            <person name="Andreopoulos B."/>
            <person name="Baker S."/>
            <person name="Barry K."/>
            <person name="Bills G."/>
            <person name="Bluhm B."/>
            <person name="Cannon C."/>
            <person name="Castanera R."/>
            <person name="Culley D."/>
            <person name="Daum C."/>
            <person name="Ezra D."/>
            <person name="Gonzalez J."/>
            <person name="Henrissat B."/>
            <person name="Kuo A."/>
            <person name="Liang C."/>
            <person name="Lipzen A."/>
            <person name="Lutzoni F."/>
            <person name="Magnuson J."/>
            <person name="Mondo S."/>
            <person name="Nolan M."/>
            <person name="Ohm R."/>
            <person name="Pangilinan J."/>
            <person name="Park H.-J."/>
            <person name="Ramirez L."/>
            <person name="Alfaro M."/>
            <person name="Sun H."/>
            <person name="Tritt A."/>
            <person name="Yoshinaga Y."/>
            <person name="Zwiers L.-H."/>
            <person name="Turgeon B."/>
            <person name="Goodwin S."/>
            <person name="Spatafora J."/>
            <person name="Crous P."/>
            <person name="Grigoriev I."/>
        </authorList>
    </citation>
    <scope>NUCLEOTIDE SEQUENCE</scope>
    <source>
        <strain evidence="1 3">CBS 304.34</strain>
    </source>
</reference>
<name>A0A6A6Y7T8_9PEZI</name>
<dbReference type="OrthoDB" id="309640at2759"/>
<gene>
    <name evidence="1 3" type="ORF">BDZ99DRAFT_144652</name>
</gene>
<accession>A0A6A6Y7T8</accession>
<dbReference type="Gene3D" id="4.10.240.10">
    <property type="entry name" value="Zn(2)-C6 fungal-type DNA-binding domain"/>
    <property type="match status" value="1"/>
</dbReference>
<dbReference type="GO" id="GO:0000981">
    <property type="term" value="F:DNA-binding transcription factor activity, RNA polymerase II-specific"/>
    <property type="evidence" value="ECO:0007669"/>
    <property type="project" value="InterPro"/>
</dbReference>
<organism evidence="1">
    <name type="scientific">Mytilinidion resinicola</name>
    <dbReference type="NCBI Taxonomy" id="574789"/>
    <lineage>
        <taxon>Eukaryota</taxon>
        <taxon>Fungi</taxon>
        <taxon>Dikarya</taxon>
        <taxon>Ascomycota</taxon>
        <taxon>Pezizomycotina</taxon>
        <taxon>Dothideomycetes</taxon>
        <taxon>Pleosporomycetidae</taxon>
        <taxon>Mytilinidiales</taxon>
        <taxon>Mytilinidiaceae</taxon>
        <taxon>Mytilinidion</taxon>
    </lineage>
</organism>
<sequence>MTMSGSWRIACKLCRTAKCGAMEKQPACDRCCRAGESCVYSQTQRPTKANLLQTITGLQDRVGQCYVVSSFSHLVPLGRFSSTASMF</sequence>
<keyword evidence="2" id="KW-1185">Reference proteome</keyword>
<reference evidence="3" key="3">
    <citation type="submission" date="2025-04" db="UniProtKB">
        <authorList>
            <consortium name="RefSeq"/>
        </authorList>
    </citation>
    <scope>IDENTIFICATION</scope>
    <source>
        <strain evidence="3">CBS 304.34</strain>
    </source>
</reference>
<dbReference type="InterPro" id="IPR036864">
    <property type="entry name" value="Zn2-C6_fun-type_DNA-bd_sf"/>
</dbReference>
<dbReference type="AlphaFoldDB" id="A0A6A6Y7T8"/>
<dbReference type="RefSeq" id="XP_033571836.1">
    <property type="nucleotide sequence ID" value="XM_033712727.1"/>
</dbReference>
<proteinExistence type="predicted"/>
<protein>
    <recommendedName>
        <fullName evidence="4">Zn(2)-C6 fungal-type domain-containing protein</fullName>
    </recommendedName>
</protein>
<evidence type="ECO:0000313" key="1">
    <source>
        <dbReference type="EMBL" id="KAF2804872.1"/>
    </source>
</evidence>
<dbReference type="Proteomes" id="UP000504636">
    <property type="component" value="Unplaced"/>
</dbReference>
<dbReference type="GeneID" id="54453620"/>
<evidence type="ECO:0000313" key="3">
    <source>
        <dbReference type="RefSeq" id="XP_033571836.1"/>
    </source>
</evidence>
<reference evidence="3" key="2">
    <citation type="submission" date="2020-04" db="EMBL/GenBank/DDBJ databases">
        <authorList>
            <consortium name="NCBI Genome Project"/>
        </authorList>
    </citation>
    <scope>NUCLEOTIDE SEQUENCE</scope>
    <source>
        <strain evidence="3">CBS 304.34</strain>
    </source>
</reference>
<evidence type="ECO:0000313" key="2">
    <source>
        <dbReference type="Proteomes" id="UP000504636"/>
    </source>
</evidence>
<dbReference type="SUPFAM" id="SSF57701">
    <property type="entry name" value="Zn2/Cys6 DNA-binding domain"/>
    <property type="match status" value="1"/>
</dbReference>
<dbReference type="EMBL" id="MU003711">
    <property type="protein sequence ID" value="KAF2804872.1"/>
    <property type="molecule type" value="Genomic_DNA"/>
</dbReference>
<evidence type="ECO:0008006" key="4">
    <source>
        <dbReference type="Google" id="ProtNLM"/>
    </source>
</evidence>